<keyword evidence="9" id="KW-1185">Reference proteome</keyword>
<keyword evidence="3 6" id="KW-0812">Transmembrane</keyword>
<protein>
    <submittedName>
        <fullName evidence="8">DUF647-domain-containing protein</fullName>
    </submittedName>
</protein>
<dbReference type="PANTHER" id="PTHR12770">
    <property type="entry name" value="RUS1 FAMILY PROTEIN C16ORF58"/>
    <property type="match status" value="1"/>
</dbReference>
<keyword evidence="4 6" id="KW-1133">Transmembrane helix</keyword>
<reference evidence="8 9" key="1">
    <citation type="submission" date="2019-04" db="EMBL/GenBank/DDBJ databases">
        <title>Friends and foes A comparative genomics study of 23 Aspergillus species from section Flavi.</title>
        <authorList>
            <consortium name="DOE Joint Genome Institute"/>
            <person name="Kjaerbolling I."/>
            <person name="Vesth T."/>
            <person name="Frisvad J.C."/>
            <person name="Nybo J.L."/>
            <person name="Theobald S."/>
            <person name="Kildgaard S."/>
            <person name="Isbrandt T."/>
            <person name="Kuo A."/>
            <person name="Sato A."/>
            <person name="Lyhne E.K."/>
            <person name="Kogle M.E."/>
            <person name="Wiebenga A."/>
            <person name="Kun R.S."/>
            <person name="Lubbers R.J."/>
            <person name="Makela M.R."/>
            <person name="Barry K."/>
            <person name="Chovatia M."/>
            <person name="Clum A."/>
            <person name="Daum C."/>
            <person name="Haridas S."/>
            <person name="He G."/>
            <person name="LaButti K."/>
            <person name="Lipzen A."/>
            <person name="Mondo S."/>
            <person name="Riley R."/>
            <person name="Salamov A."/>
            <person name="Simmons B.A."/>
            <person name="Magnuson J.K."/>
            <person name="Henrissat B."/>
            <person name="Mortensen U.H."/>
            <person name="Larsen T.O."/>
            <person name="Devries R.P."/>
            <person name="Grigoriev I.V."/>
            <person name="Machida M."/>
            <person name="Baker S.E."/>
            <person name="Andersen M.R."/>
        </authorList>
    </citation>
    <scope>NUCLEOTIDE SEQUENCE [LARGE SCALE GENOMIC DNA]</scope>
    <source>
        <strain evidence="8 9">CBS 151.66</strain>
    </source>
</reference>
<dbReference type="PANTHER" id="PTHR12770:SF31">
    <property type="entry name" value="RUS FAMILY MEMBER 1"/>
    <property type="match status" value="1"/>
</dbReference>
<evidence type="ECO:0000256" key="6">
    <source>
        <dbReference type="SAM" id="Phobius"/>
    </source>
</evidence>
<accession>A0A5N5WW86</accession>
<evidence type="ECO:0000256" key="3">
    <source>
        <dbReference type="ARBA" id="ARBA00022692"/>
    </source>
</evidence>
<evidence type="ECO:0000256" key="2">
    <source>
        <dbReference type="ARBA" id="ARBA00007558"/>
    </source>
</evidence>
<dbReference type="Proteomes" id="UP000326565">
    <property type="component" value="Unassembled WGS sequence"/>
</dbReference>
<dbReference type="OrthoDB" id="364779at2759"/>
<evidence type="ECO:0000259" key="7">
    <source>
        <dbReference type="Pfam" id="PF04884"/>
    </source>
</evidence>
<evidence type="ECO:0000256" key="1">
    <source>
        <dbReference type="ARBA" id="ARBA00004370"/>
    </source>
</evidence>
<gene>
    <name evidence="8" type="ORF">BDV29DRAFT_197056</name>
</gene>
<evidence type="ECO:0000313" key="8">
    <source>
        <dbReference type="EMBL" id="KAB8071997.1"/>
    </source>
</evidence>
<evidence type="ECO:0000313" key="9">
    <source>
        <dbReference type="Proteomes" id="UP000326565"/>
    </source>
</evidence>
<sequence>MASDDKHTTTFTEVDVVNNPIATYVYTEATNQPTQYPHDKKVSEATGRVDVIHPPSKPHSRSLNSLSNLLIDVFLPAGYPHSVTEDYDSLQAFSSSVAGLLSSRAVLQGVGVGNADASPTAALLLHILQDSSGRVATILFAHRVGTALEPECKMYRLAADMFNDAAMILDCLSPMIPSGAPRVTILSTAGVLRALCGVAGGSSKASLSAHFSRGGNLAEVNAKDSSQETVISLIGMLVGSFVVSRVKSFTATWISLLMLLAMHLSLNYVAVRSVQMTSLNRQRANIVFSTLLDSDPDLHLKNKHLTQQAPSTLKQKEETQSQTKWHLPTPAQVARQEKIFEANGILKWFSPIPPTKHELGFCRMGVSLQQFLAPSPSTLTGSGSFKTPIPMSRLSSLFKSEDYFLFFHRNHRTWEARILLKTSNTTLSQLKAWMHALLTARALCASANRMQQSEETEIEYIMNELTRTLAFLDDGSRFHRYMLALTQAGWDINVAALETKSGRRVACDG</sequence>
<name>A0A5N5WW86_9EURO</name>
<comment type="similarity">
    <text evidence="2">Belongs to the RUS1 family.</text>
</comment>
<dbReference type="Pfam" id="PF04884">
    <property type="entry name" value="UVB_sens_prot"/>
    <property type="match status" value="1"/>
</dbReference>
<dbReference type="InterPro" id="IPR054549">
    <property type="entry name" value="UVB_sens_RUS_dom"/>
</dbReference>
<keyword evidence="5 6" id="KW-0472">Membrane</keyword>
<dbReference type="EMBL" id="ML732257">
    <property type="protein sequence ID" value="KAB8071997.1"/>
    <property type="molecule type" value="Genomic_DNA"/>
</dbReference>
<dbReference type="InterPro" id="IPR006968">
    <property type="entry name" value="RUS_fam"/>
</dbReference>
<proteinExistence type="inferred from homology"/>
<organism evidence="8 9">
    <name type="scientific">Aspergillus leporis</name>
    <dbReference type="NCBI Taxonomy" id="41062"/>
    <lineage>
        <taxon>Eukaryota</taxon>
        <taxon>Fungi</taxon>
        <taxon>Dikarya</taxon>
        <taxon>Ascomycota</taxon>
        <taxon>Pezizomycotina</taxon>
        <taxon>Eurotiomycetes</taxon>
        <taxon>Eurotiomycetidae</taxon>
        <taxon>Eurotiales</taxon>
        <taxon>Aspergillaceae</taxon>
        <taxon>Aspergillus</taxon>
        <taxon>Aspergillus subgen. Circumdati</taxon>
    </lineage>
</organism>
<feature type="domain" description="Protein root UVB sensitive/RUS" evidence="7">
    <location>
        <begin position="62"/>
        <end position="294"/>
    </location>
</feature>
<evidence type="ECO:0000256" key="4">
    <source>
        <dbReference type="ARBA" id="ARBA00022989"/>
    </source>
</evidence>
<evidence type="ECO:0000256" key="5">
    <source>
        <dbReference type="ARBA" id="ARBA00023136"/>
    </source>
</evidence>
<feature type="transmembrane region" description="Helical" evidence="6">
    <location>
        <begin position="252"/>
        <end position="271"/>
    </location>
</feature>
<dbReference type="GO" id="GO:0016020">
    <property type="term" value="C:membrane"/>
    <property type="evidence" value="ECO:0007669"/>
    <property type="project" value="UniProtKB-SubCell"/>
</dbReference>
<dbReference type="AlphaFoldDB" id="A0A5N5WW86"/>
<comment type="subcellular location">
    <subcellularLocation>
        <location evidence="1">Membrane</location>
    </subcellularLocation>
</comment>